<evidence type="ECO:0000256" key="11">
    <source>
        <dbReference type="ARBA" id="ARBA00022989"/>
    </source>
</evidence>
<dbReference type="Pfam" id="PF02518">
    <property type="entry name" value="HATPase_c"/>
    <property type="match status" value="1"/>
</dbReference>
<dbReference type="SUPFAM" id="SSF47384">
    <property type="entry name" value="Homodimeric domain of signal transducing histidine kinase"/>
    <property type="match status" value="1"/>
</dbReference>
<dbReference type="InterPro" id="IPR036097">
    <property type="entry name" value="HisK_dim/P_sf"/>
</dbReference>
<feature type="transmembrane region" description="Helical" evidence="14">
    <location>
        <begin position="544"/>
        <end position="562"/>
    </location>
</feature>
<comment type="subcellular location">
    <subcellularLocation>
        <location evidence="2">Cell membrane</location>
        <topology evidence="2">Multi-pass membrane protein</topology>
    </subcellularLocation>
</comment>
<dbReference type="Proteomes" id="UP000824223">
    <property type="component" value="Unassembled WGS sequence"/>
</dbReference>
<evidence type="ECO:0000313" key="16">
    <source>
        <dbReference type="EMBL" id="HJA06742.1"/>
    </source>
</evidence>
<feature type="transmembrane region" description="Helical" evidence="14">
    <location>
        <begin position="12"/>
        <end position="36"/>
    </location>
</feature>
<keyword evidence="13 14" id="KW-0472">Membrane</keyword>
<evidence type="ECO:0000256" key="6">
    <source>
        <dbReference type="ARBA" id="ARBA00022679"/>
    </source>
</evidence>
<gene>
    <name evidence="16" type="ORF">H9798_06295</name>
</gene>
<dbReference type="InterPro" id="IPR050398">
    <property type="entry name" value="HssS/ArlS-like"/>
</dbReference>
<feature type="transmembrane region" description="Helical" evidence="14">
    <location>
        <begin position="568"/>
        <end position="586"/>
    </location>
</feature>
<dbReference type="GO" id="GO:0000155">
    <property type="term" value="F:phosphorelay sensor kinase activity"/>
    <property type="evidence" value="ECO:0007669"/>
    <property type="project" value="InterPro"/>
</dbReference>
<dbReference type="AlphaFoldDB" id="A0A9D2H8M3"/>
<feature type="transmembrane region" description="Helical" evidence="14">
    <location>
        <begin position="432"/>
        <end position="456"/>
    </location>
</feature>
<keyword evidence="8" id="KW-0547">Nucleotide-binding</keyword>
<protein>
    <recommendedName>
        <fullName evidence="3">histidine kinase</fullName>
        <ecNumber evidence="3">2.7.13.3</ecNumber>
    </recommendedName>
</protein>
<dbReference type="SMART" id="SM00388">
    <property type="entry name" value="HisKA"/>
    <property type="match status" value="1"/>
</dbReference>
<evidence type="ECO:0000256" key="10">
    <source>
        <dbReference type="ARBA" id="ARBA00022840"/>
    </source>
</evidence>
<dbReference type="PANTHER" id="PTHR45528:SF1">
    <property type="entry name" value="SENSOR HISTIDINE KINASE CPXA"/>
    <property type="match status" value="1"/>
</dbReference>
<feature type="transmembrane region" description="Helical" evidence="14">
    <location>
        <begin position="390"/>
        <end position="412"/>
    </location>
</feature>
<dbReference type="PROSITE" id="PS50109">
    <property type="entry name" value="HIS_KIN"/>
    <property type="match status" value="1"/>
</dbReference>
<evidence type="ECO:0000256" key="5">
    <source>
        <dbReference type="ARBA" id="ARBA00022553"/>
    </source>
</evidence>
<reference evidence="16" key="2">
    <citation type="submission" date="2021-04" db="EMBL/GenBank/DDBJ databases">
        <authorList>
            <person name="Gilroy R."/>
        </authorList>
    </citation>
    <scope>NUCLEOTIDE SEQUENCE</scope>
    <source>
        <strain evidence="16">ChiSjej2B20-11307</strain>
    </source>
</reference>
<feature type="transmembrane region" description="Helical" evidence="14">
    <location>
        <begin position="468"/>
        <end position="489"/>
    </location>
</feature>
<dbReference type="GO" id="GO:0005886">
    <property type="term" value="C:plasma membrane"/>
    <property type="evidence" value="ECO:0007669"/>
    <property type="project" value="UniProtKB-SubCell"/>
</dbReference>
<dbReference type="InterPro" id="IPR005467">
    <property type="entry name" value="His_kinase_dom"/>
</dbReference>
<dbReference type="CDD" id="cd00082">
    <property type="entry name" value="HisKA"/>
    <property type="match status" value="1"/>
</dbReference>
<dbReference type="Gene3D" id="3.30.565.10">
    <property type="entry name" value="Histidine kinase-like ATPase, C-terminal domain"/>
    <property type="match status" value="1"/>
</dbReference>
<evidence type="ECO:0000256" key="1">
    <source>
        <dbReference type="ARBA" id="ARBA00000085"/>
    </source>
</evidence>
<evidence type="ECO:0000256" key="14">
    <source>
        <dbReference type="SAM" id="Phobius"/>
    </source>
</evidence>
<name>A0A9D2H8M3_9FIRM</name>
<evidence type="ECO:0000256" key="4">
    <source>
        <dbReference type="ARBA" id="ARBA00022475"/>
    </source>
</evidence>
<sequence length="874" mass="98292">MSKWYRKTVTKAALLIAGVLSGASFLTSLAVVTTLAGTVNPAEIMRIINEPYEESADFNMVVESSISDVFQQFRLKQFFEMDGAYNPDKVVDIGEGSRDLNGNGGKAYGIGYTLDELIDWGKDFYTGENDLYNDNEVIVCQKPGGEYYYYYLEEFFALFDSGEFHMVFDDEPADQNQESYLRELENGSFTSSGEARDMTIYDADGVTVYTDCWNFGESLREKYAPQGAENLLQIINGSPWLNGRLSSVYNALEMTLATIYEDYESYQSGWEYLAEGNTNLTYLYIDTMAKKVETNKSTFGDYLEAEANLSKMKSGDNVKYVFVYPKLKDFETNLNLSPTGEWQMVKGQETSRRAENIFAVAIDTTYPIKDLIYEGKVAYEKNLPLLRTSMVCLVIGASVLIVSAVWLALTAGRRPEDEEVHLTAFDHWKTEAAALTVTGVWVIATMYVLGSGYLAGNWRELQNAVEYYYNYYGGISQMYSAVFSIALGFSDVAKVFLYSVFTFLCFFGGYISLFRRIKAKIMWKGSLTYAVISFGKRVIRARSSTMKTILLSAGFLFIHWAVILVRTVPFAFVTLLVDVVAVWFVLNRAIAKTKIIKGIEEIASGNLEYRIGLDGLRGGDRELAEKVNGIGSGLNMAVDEAMRNERLNTDLITNVSHDIKTPLTSIINYVDILKRSDIADEKIRGYLDILEAKAQRLKTLTEDVVEASKVSSGNISLEYMNVDMRELVQQTEGELAERFAARNLSVVLNMPQEAAVIRVDGRRMWRVLENVFGNAAKYAMPGTRVYADLTVTEDKVRFSLKNVSEQQLNFSADELTERFIRGDISRSTEGSGLGLSIAKSLTTMQGGEFELYLDGDLFKVDITFPREKFFIDFS</sequence>
<keyword evidence="9 16" id="KW-0418">Kinase</keyword>
<dbReference type="PANTHER" id="PTHR45528">
    <property type="entry name" value="SENSOR HISTIDINE KINASE CPXA"/>
    <property type="match status" value="1"/>
</dbReference>
<evidence type="ECO:0000256" key="13">
    <source>
        <dbReference type="ARBA" id="ARBA00023136"/>
    </source>
</evidence>
<evidence type="ECO:0000259" key="15">
    <source>
        <dbReference type="PROSITE" id="PS50109"/>
    </source>
</evidence>
<keyword evidence="5" id="KW-0597">Phosphoprotein</keyword>
<keyword evidence="12" id="KW-0902">Two-component regulatory system</keyword>
<comment type="catalytic activity">
    <reaction evidence="1">
        <text>ATP + protein L-histidine = ADP + protein N-phospho-L-histidine.</text>
        <dbReference type="EC" id="2.7.13.3"/>
    </reaction>
</comment>
<feature type="transmembrane region" description="Helical" evidence="14">
    <location>
        <begin position="495"/>
        <end position="514"/>
    </location>
</feature>
<dbReference type="InterPro" id="IPR003661">
    <property type="entry name" value="HisK_dim/P_dom"/>
</dbReference>
<proteinExistence type="predicted"/>
<evidence type="ECO:0000256" key="8">
    <source>
        <dbReference type="ARBA" id="ARBA00022741"/>
    </source>
</evidence>
<evidence type="ECO:0000256" key="7">
    <source>
        <dbReference type="ARBA" id="ARBA00022692"/>
    </source>
</evidence>
<comment type="caution">
    <text evidence="16">The sequence shown here is derived from an EMBL/GenBank/DDBJ whole genome shotgun (WGS) entry which is preliminary data.</text>
</comment>
<reference evidence="16" key="1">
    <citation type="journal article" date="2021" name="PeerJ">
        <title>Extensive microbial diversity within the chicken gut microbiome revealed by metagenomics and culture.</title>
        <authorList>
            <person name="Gilroy R."/>
            <person name="Ravi A."/>
            <person name="Getino M."/>
            <person name="Pursley I."/>
            <person name="Horton D.L."/>
            <person name="Alikhan N.F."/>
            <person name="Baker D."/>
            <person name="Gharbi K."/>
            <person name="Hall N."/>
            <person name="Watson M."/>
            <person name="Adriaenssens E.M."/>
            <person name="Foster-Nyarko E."/>
            <person name="Jarju S."/>
            <person name="Secka A."/>
            <person name="Antonio M."/>
            <person name="Oren A."/>
            <person name="Chaudhuri R.R."/>
            <person name="La Ragione R."/>
            <person name="Hildebrand F."/>
            <person name="Pallen M.J."/>
        </authorList>
    </citation>
    <scope>NUCLEOTIDE SEQUENCE</scope>
    <source>
        <strain evidence="16">ChiSjej2B20-11307</strain>
    </source>
</reference>
<accession>A0A9D2H8M3</accession>
<dbReference type="SMART" id="SM00387">
    <property type="entry name" value="HATPase_c"/>
    <property type="match status" value="1"/>
</dbReference>
<evidence type="ECO:0000256" key="3">
    <source>
        <dbReference type="ARBA" id="ARBA00012438"/>
    </source>
</evidence>
<keyword evidence="10" id="KW-0067">ATP-binding</keyword>
<evidence type="ECO:0000256" key="2">
    <source>
        <dbReference type="ARBA" id="ARBA00004651"/>
    </source>
</evidence>
<feature type="domain" description="Histidine kinase" evidence="15">
    <location>
        <begin position="654"/>
        <end position="868"/>
    </location>
</feature>
<keyword evidence="4" id="KW-1003">Cell membrane</keyword>
<organism evidence="16 17">
    <name type="scientific">Candidatus Mediterraneibacter pullicola</name>
    <dbReference type="NCBI Taxonomy" id="2838682"/>
    <lineage>
        <taxon>Bacteria</taxon>
        <taxon>Bacillati</taxon>
        <taxon>Bacillota</taxon>
        <taxon>Clostridia</taxon>
        <taxon>Lachnospirales</taxon>
        <taxon>Lachnospiraceae</taxon>
        <taxon>Mediterraneibacter</taxon>
    </lineage>
</organism>
<dbReference type="Pfam" id="PF00512">
    <property type="entry name" value="HisKA"/>
    <property type="match status" value="1"/>
</dbReference>
<evidence type="ECO:0000313" key="17">
    <source>
        <dbReference type="Proteomes" id="UP000824223"/>
    </source>
</evidence>
<dbReference type="InterPro" id="IPR036890">
    <property type="entry name" value="HATPase_C_sf"/>
</dbReference>
<keyword evidence="11 14" id="KW-1133">Transmembrane helix</keyword>
<keyword evidence="7 14" id="KW-0812">Transmembrane</keyword>
<dbReference type="GO" id="GO:0005524">
    <property type="term" value="F:ATP binding"/>
    <property type="evidence" value="ECO:0007669"/>
    <property type="project" value="UniProtKB-KW"/>
</dbReference>
<keyword evidence="6" id="KW-0808">Transferase</keyword>
<evidence type="ECO:0000256" key="9">
    <source>
        <dbReference type="ARBA" id="ARBA00022777"/>
    </source>
</evidence>
<dbReference type="EMBL" id="DXAK01000033">
    <property type="protein sequence ID" value="HJA06742.1"/>
    <property type="molecule type" value="Genomic_DNA"/>
</dbReference>
<dbReference type="InterPro" id="IPR003594">
    <property type="entry name" value="HATPase_dom"/>
</dbReference>
<dbReference type="Gene3D" id="1.10.287.130">
    <property type="match status" value="1"/>
</dbReference>
<dbReference type="EC" id="2.7.13.3" evidence="3"/>
<dbReference type="SUPFAM" id="SSF55874">
    <property type="entry name" value="ATPase domain of HSP90 chaperone/DNA topoisomerase II/histidine kinase"/>
    <property type="match status" value="1"/>
</dbReference>
<evidence type="ECO:0000256" key="12">
    <source>
        <dbReference type="ARBA" id="ARBA00023012"/>
    </source>
</evidence>